<dbReference type="GO" id="GO:0004364">
    <property type="term" value="F:glutathione transferase activity"/>
    <property type="evidence" value="ECO:0007669"/>
    <property type="project" value="TreeGrafter"/>
</dbReference>
<dbReference type="InterPro" id="IPR010987">
    <property type="entry name" value="Glutathione-S-Trfase_C-like"/>
</dbReference>
<dbReference type="Gene3D" id="3.40.30.10">
    <property type="entry name" value="Glutaredoxin"/>
    <property type="match status" value="1"/>
</dbReference>
<comment type="subunit">
    <text evidence="1">Homodimer.</text>
</comment>
<dbReference type="PANTHER" id="PTHR43969">
    <property type="entry name" value="GLUTATHIONE S TRANSFERASE D10, ISOFORM A-RELATED"/>
    <property type="match status" value="1"/>
</dbReference>
<dbReference type="GO" id="GO:0006749">
    <property type="term" value="P:glutathione metabolic process"/>
    <property type="evidence" value="ECO:0007669"/>
    <property type="project" value="TreeGrafter"/>
</dbReference>
<evidence type="ECO:0000313" key="5">
    <source>
        <dbReference type="Proteomes" id="UP000801492"/>
    </source>
</evidence>
<dbReference type="SUPFAM" id="SSF52833">
    <property type="entry name" value="Thioredoxin-like"/>
    <property type="match status" value="1"/>
</dbReference>
<evidence type="ECO:0000259" key="3">
    <source>
        <dbReference type="PROSITE" id="PS50405"/>
    </source>
</evidence>
<dbReference type="FunFam" id="3.40.30.10:FF:000034">
    <property type="entry name" value="glutathione S-transferase 1"/>
    <property type="match status" value="1"/>
</dbReference>
<dbReference type="InterPro" id="IPR036282">
    <property type="entry name" value="Glutathione-S-Trfase_C_sf"/>
</dbReference>
<accession>A0A8K0G076</accession>
<dbReference type="PANTHER" id="PTHR43969:SF9">
    <property type="entry name" value="GLUTATHIONE S TRANSFERASE D10, ISOFORM A-RELATED"/>
    <property type="match status" value="1"/>
</dbReference>
<dbReference type="AlphaFoldDB" id="A0A8K0G076"/>
<reference evidence="4" key="1">
    <citation type="submission" date="2019-08" db="EMBL/GenBank/DDBJ databases">
        <title>The genome of the North American firefly Photinus pyralis.</title>
        <authorList>
            <consortium name="Photinus pyralis genome working group"/>
            <person name="Fallon T.R."/>
            <person name="Sander Lower S.E."/>
            <person name="Weng J.-K."/>
        </authorList>
    </citation>
    <scope>NUCLEOTIDE SEQUENCE</scope>
    <source>
        <strain evidence="4">TRF0915ILg1</strain>
        <tissue evidence="4">Whole body</tissue>
    </source>
</reference>
<dbReference type="PROSITE" id="PS50405">
    <property type="entry name" value="GST_CTER"/>
    <property type="match status" value="1"/>
</dbReference>
<dbReference type="SFLD" id="SFLDS00019">
    <property type="entry name" value="Glutathione_Transferase_(cytos"/>
    <property type="match status" value="1"/>
</dbReference>
<dbReference type="Gene3D" id="1.20.1050.10">
    <property type="match status" value="1"/>
</dbReference>
<proteinExistence type="predicted"/>
<name>A0A8K0G076_IGNLU</name>
<dbReference type="InterPro" id="IPR040079">
    <property type="entry name" value="Glutathione_S-Trfase"/>
</dbReference>
<dbReference type="Pfam" id="PF13417">
    <property type="entry name" value="GST_N_3"/>
    <property type="match status" value="1"/>
</dbReference>
<organism evidence="4 5">
    <name type="scientific">Ignelater luminosus</name>
    <name type="common">Cucubano</name>
    <name type="synonym">Pyrophorus luminosus</name>
    <dbReference type="NCBI Taxonomy" id="2038154"/>
    <lineage>
        <taxon>Eukaryota</taxon>
        <taxon>Metazoa</taxon>
        <taxon>Ecdysozoa</taxon>
        <taxon>Arthropoda</taxon>
        <taxon>Hexapoda</taxon>
        <taxon>Insecta</taxon>
        <taxon>Pterygota</taxon>
        <taxon>Neoptera</taxon>
        <taxon>Endopterygota</taxon>
        <taxon>Coleoptera</taxon>
        <taxon>Polyphaga</taxon>
        <taxon>Elateriformia</taxon>
        <taxon>Elateroidea</taxon>
        <taxon>Elateridae</taxon>
        <taxon>Agrypninae</taxon>
        <taxon>Pyrophorini</taxon>
        <taxon>Ignelater</taxon>
    </lineage>
</organism>
<dbReference type="InterPro" id="IPR004045">
    <property type="entry name" value="Glutathione_S-Trfase_N"/>
</dbReference>
<dbReference type="FunFam" id="1.20.1050.10:FF:000007">
    <property type="entry name" value="Glutathione S-transferase 1-1"/>
    <property type="match status" value="1"/>
</dbReference>
<dbReference type="CDD" id="cd03177">
    <property type="entry name" value="GST_C_Delta_Epsilon"/>
    <property type="match status" value="1"/>
</dbReference>
<dbReference type="InterPro" id="IPR004046">
    <property type="entry name" value="GST_C"/>
</dbReference>
<dbReference type="Proteomes" id="UP000801492">
    <property type="component" value="Unassembled WGS sequence"/>
</dbReference>
<keyword evidence="5" id="KW-1185">Reference proteome</keyword>
<evidence type="ECO:0000313" key="4">
    <source>
        <dbReference type="EMBL" id="KAF2880919.1"/>
    </source>
</evidence>
<dbReference type="SFLD" id="SFLDG01153">
    <property type="entry name" value="Main.4:_Theta-like"/>
    <property type="match status" value="1"/>
</dbReference>
<dbReference type="CDD" id="cd03045">
    <property type="entry name" value="GST_N_Delta_Epsilon"/>
    <property type="match status" value="1"/>
</dbReference>
<gene>
    <name evidence="4" type="ORF">ILUMI_25248</name>
</gene>
<dbReference type="EMBL" id="VTPC01090885">
    <property type="protein sequence ID" value="KAF2880919.1"/>
    <property type="molecule type" value="Genomic_DNA"/>
</dbReference>
<dbReference type="OrthoDB" id="2309723at2759"/>
<evidence type="ECO:0000259" key="2">
    <source>
        <dbReference type="PROSITE" id="PS50404"/>
    </source>
</evidence>
<evidence type="ECO:0008006" key="6">
    <source>
        <dbReference type="Google" id="ProtNLM"/>
    </source>
</evidence>
<sequence>MTIDLYYTAGSAPCRSVLLTAKLLGVNLNLKPLNLMNKEHLTPEFIKLNPQHTVPTLVDNGFSIWESYAIITYLVEKYGKDETLYPKDPKQRALINQKLYFDMGTLYHRFADYFYPIFMGNATPDPAKFEKVKEALQFLDTFLEGHEFIVGNNLTVADIPLVTSISTYDVAKIDFSSYKNVTRWYAKLKGVLPGFEEFNGKEMLTKMYEEYAKNRK</sequence>
<dbReference type="Pfam" id="PF00043">
    <property type="entry name" value="GST_C"/>
    <property type="match status" value="1"/>
</dbReference>
<protein>
    <recommendedName>
        <fullName evidence="6">Glutathione S-transferase 1-1</fullName>
    </recommendedName>
</protein>
<dbReference type="SFLD" id="SFLDG00358">
    <property type="entry name" value="Main_(cytGST)"/>
    <property type="match status" value="1"/>
</dbReference>
<feature type="domain" description="GST N-terminal" evidence="2">
    <location>
        <begin position="1"/>
        <end position="82"/>
    </location>
</feature>
<comment type="caution">
    <text evidence="4">The sequence shown here is derived from an EMBL/GenBank/DDBJ whole genome shotgun (WGS) entry which is preliminary data.</text>
</comment>
<dbReference type="SUPFAM" id="SSF47616">
    <property type="entry name" value="GST C-terminal domain-like"/>
    <property type="match status" value="1"/>
</dbReference>
<dbReference type="PROSITE" id="PS50404">
    <property type="entry name" value="GST_NTER"/>
    <property type="match status" value="1"/>
</dbReference>
<evidence type="ECO:0000256" key="1">
    <source>
        <dbReference type="ARBA" id="ARBA00011738"/>
    </source>
</evidence>
<dbReference type="InterPro" id="IPR036249">
    <property type="entry name" value="Thioredoxin-like_sf"/>
</dbReference>
<feature type="domain" description="GST C-terminal" evidence="3">
    <location>
        <begin position="88"/>
        <end position="207"/>
    </location>
</feature>